<dbReference type="EMBL" id="VIFY01000219">
    <property type="protein sequence ID" value="TQB68419.1"/>
    <property type="molecule type" value="Genomic_DNA"/>
</dbReference>
<evidence type="ECO:0000313" key="3">
    <source>
        <dbReference type="EMBL" id="TQB68419.1"/>
    </source>
</evidence>
<keyword evidence="4" id="KW-1185">Reference proteome</keyword>
<feature type="compositionally biased region" description="Polar residues" evidence="1">
    <location>
        <begin position="117"/>
        <end position="143"/>
    </location>
</feature>
<dbReference type="OrthoDB" id="289721at2759"/>
<evidence type="ECO:0000256" key="1">
    <source>
        <dbReference type="SAM" id="MobiDB-lite"/>
    </source>
</evidence>
<dbReference type="InterPro" id="IPR000195">
    <property type="entry name" value="Rab-GAP-TBC_dom"/>
</dbReference>
<protein>
    <recommendedName>
        <fullName evidence="2">Rab-GAP TBC domain-containing protein</fullName>
    </recommendedName>
</protein>
<organism evidence="3 4">
    <name type="scientific">Monascus purpureus</name>
    <name type="common">Red mold</name>
    <name type="synonym">Monascus anka</name>
    <dbReference type="NCBI Taxonomy" id="5098"/>
    <lineage>
        <taxon>Eukaryota</taxon>
        <taxon>Fungi</taxon>
        <taxon>Dikarya</taxon>
        <taxon>Ascomycota</taxon>
        <taxon>Pezizomycotina</taxon>
        <taxon>Eurotiomycetes</taxon>
        <taxon>Eurotiomycetidae</taxon>
        <taxon>Eurotiales</taxon>
        <taxon>Aspergillaceae</taxon>
        <taxon>Monascus</taxon>
    </lineage>
</organism>
<dbReference type="SMART" id="SM00164">
    <property type="entry name" value="TBC"/>
    <property type="match status" value="1"/>
</dbReference>
<dbReference type="AlphaFoldDB" id="A0A507QIS0"/>
<dbReference type="SUPFAM" id="SSF47923">
    <property type="entry name" value="Ypt/Rab-GAP domain of gyp1p"/>
    <property type="match status" value="2"/>
</dbReference>
<dbReference type="GO" id="GO:0031267">
    <property type="term" value="F:small GTPase binding"/>
    <property type="evidence" value="ECO:0007669"/>
    <property type="project" value="TreeGrafter"/>
</dbReference>
<feature type="compositionally biased region" description="Acidic residues" evidence="1">
    <location>
        <begin position="196"/>
        <end position="208"/>
    </location>
</feature>
<feature type="compositionally biased region" description="Low complexity" evidence="1">
    <location>
        <begin position="12"/>
        <end position="29"/>
    </location>
</feature>
<dbReference type="InterPro" id="IPR035969">
    <property type="entry name" value="Rab-GAP_TBC_sf"/>
</dbReference>
<dbReference type="Proteomes" id="UP000319663">
    <property type="component" value="Unassembled WGS sequence"/>
</dbReference>
<name>A0A507QIS0_MONPU</name>
<dbReference type="InterPro" id="IPR050302">
    <property type="entry name" value="Rab_GAP_TBC_domain"/>
</dbReference>
<sequence>MTTVCTTPSSPPDLSGSKSSKTSTSQPSSDEGIFPDVGNFEEIGLEDDADVPSNVKNTDAAPYGRATGLPRSSTARLHGKTMMTATAAVPRDLTSLHSSNKRTPYPQGQVNGVLAQASRSTPKLKGVSSNSRDAAVHSTTAMSIPSREGRRSRSTSPVPPTSKLRPTLSATNLALSPTVGRAEPWQFRRKSVKDLEDEYHDSDEELPEDTSLWNVPISPRPPQERIASRSASPDGRNAGPRPLPLEHSVSELSLASSPGKSSSSSSRSRNGRAPRSNSAGPERGQISPRIRNPRTISYNNMLSDLSEEARIITEALEYHATQSGWQAEETGSSGDELKRALRGTIVELPPLQKSNIMIDPLPISKEKEKVLTRTRPSWLPPKDQKEEKRHLKEYKKMMAQSREIEKRKAAKAASAKCEKDDTRDALKRVWDEYVNPNWDRAVTEARTRELWWRGVPPQSRGTIWGRAIGNELALSEDTYTKALKRAKEVRSNSEGDSENTPRIGEWFAAIHEDASKAFPELRLFQEGGPLRETLIDVLEAYSMYRSDVGYIYGLHTIAALLVLQFPTPASAFIAMANALNRPLPVAFLTLDRGAVSRTYSLASATLRYKFPLLATHLYETLRLTDEDIWEPMFRSLLTNGLDLERVCRVWDCWVFEGDRMIIRSAVAVMGCLQSQLFVFNKPDDHSRMAVMNILGWGPRHLGAKPRDRHSAPAATGFGGGQFSNAGVGDYWILTAAGNEDGFINEVREAGKVHG</sequence>
<dbReference type="Pfam" id="PF00566">
    <property type="entry name" value="RabGAP-TBC"/>
    <property type="match status" value="1"/>
</dbReference>
<reference evidence="3 4" key="1">
    <citation type="submission" date="2019-06" db="EMBL/GenBank/DDBJ databases">
        <title>Wine fermentation using esterase from Monascus purpureus.</title>
        <authorList>
            <person name="Geng C."/>
            <person name="Zhang Y."/>
        </authorList>
    </citation>
    <scope>NUCLEOTIDE SEQUENCE [LARGE SCALE GENOMIC DNA]</scope>
    <source>
        <strain evidence="3">HQ1</strain>
    </source>
</reference>
<dbReference type="FunFam" id="1.10.8.270:FF:000034">
    <property type="entry name" value="TBC (Tre-2/Bub2/Cdc16) domain family"/>
    <property type="match status" value="1"/>
</dbReference>
<dbReference type="PROSITE" id="PS50086">
    <property type="entry name" value="TBC_RABGAP"/>
    <property type="match status" value="1"/>
</dbReference>
<proteinExistence type="predicted"/>
<feature type="compositionally biased region" description="Polar residues" evidence="1">
    <location>
        <begin position="95"/>
        <end position="110"/>
    </location>
</feature>
<gene>
    <name evidence="3" type="ORF">MPDQ_003452</name>
</gene>
<feature type="region of interest" description="Disordered" evidence="1">
    <location>
        <begin position="196"/>
        <end position="295"/>
    </location>
</feature>
<feature type="domain" description="Rab-GAP TBC" evidence="2">
    <location>
        <begin position="454"/>
        <end position="657"/>
    </location>
</feature>
<dbReference type="FunFam" id="1.10.10.750:FF:000013">
    <property type="entry name" value="Similar to TBC domain protein"/>
    <property type="match status" value="1"/>
</dbReference>
<dbReference type="InterPro" id="IPR053949">
    <property type="entry name" value="SBE2/SBE22_M"/>
</dbReference>
<feature type="compositionally biased region" description="Low complexity" evidence="1">
    <location>
        <begin position="250"/>
        <end position="278"/>
    </location>
</feature>
<dbReference type="Pfam" id="PF22874">
    <property type="entry name" value="SBE2_M"/>
    <property type="match status" value="1"/>
</dbReference>
<accession>A0A507QIS0</accession>
<dbReference type="PANTHER" id="PTHR47219:SF15">
    <property type="entry name" value="TBC1 DOMAIN FAMILY MEMBER 12 ISOFORM X1"/>
    <property type="match status" value="1"/>
</dbReference>
<feature type="region of interest" description="Disordered" evidence="1">
    <location>
        <begin position="1"/>
        <end position="177"/>
    </location>
</feature>
<dbReference type="Gene3D" id="1.10.8.270">
    <property type="entry name" value="putative rabgap domain of human tbc1 domain family member 14 like domains"/>
    <property type="match status" value="1"/>
</dbReference>
<comment type="caution">
    <text evidence="3">The sequence shown here is derived from an EMBL/GenBank/DDBJ whole genome shotgun (WGS) entry which is preliminary data.</text>
</comment>
<evidence type="ECO:0000259" key="2">
    <source>
        <dbReference type="PROSITE" id="PS50086"/>
    </source>
</evidence>
<dbReference type="Gene3D" id="1.10.472.80">
    <property type="entry name" value="Ypt/Rab-GAP domain of gyp1p, domain 3"/>
    <property type="match status" value="1"/>
</dbReference>
<evidence type="ECO:0000313" key="4">
    <source>
        <dbReference type="Proteomes" id="UP000319663"/>
    </source>
</evidence>
<dbReference type="STRING" id="5098.A0A507QIS0"/>
<dbReference type="PANTHER" id="PTHR47219">
    <property type="entry name" value="RAB GTPASE-ACTIVATING PROTEIN 1-LIKE"/>
    <property type="match status" value="1"/>
</dbReference>
<dbReference type="GO" id="GO:0005096">
    <property type="term" value="F:GTPase activator activity"/>
    <property type="evidence" value="ECO:0007669"/>
    <property type="project" value="TreeGrafter"/>
</dbReference>
<dbReference type="Gene3D" id="1.10.10.750">
    <property type="entry name" value="Ypt/Rab-GAP domain of gyp1p, domain 1"/>
    <property type="match status" value="1"/>
</dbReference>